<protein>
    <submittedName>
        <fullName evidence="1">Uncharacterized protein</fullName>
    </submittedName>
</protein>
<accession>A0A4S4MQ35</accession>
<reference evidence="1 2" key="1">
    <citation type="submission" date="2019-02" db="EMBL/GenBank/DDBJ databases">
        <title>Genome sequencing of the rare red list fungi Antrodiella citrinella (Flaviporus citrinellus).</title>
        <authorList>
            <person name="Buettner E."/>
            <person name="Kellner H."/>
        </authorList>
    </citation>
    <scope>NUCLEOTIDE SEQUENCE [LARGE SCALE GENOMIC DNA]</scope>
    <source>
        <strain evidence="1 2">DSM 108506</strain>
    </source>
</reference>
<dbReference type="EMBL" id="SGPM01000256">
    <property type="protein sequence ID" value="THH27378.1"/>
    <property type="molecule type" value="Genomic_DNA"/>
</dbReference>
<comment type="caution">
    <text evidence="1">The sequence shown here is derived from an EMBL/GenBank/DDBJ whole genome shotgun (WGS) entry which is preliminary data.</text>
</comment>
<dbReference type="OrthoDB" id="2719870at2759"/>
<name>A0A4S4MQ35_9APHY</name>
<evidence type="ECO:0000313" key="2">
    <source>
        <dbReference type="Proteomes" id="UP000308730"/>
    </source>
</evidence>
<keyword evidence="2" id="KW-1185">Reference proteome</keyword>
<organism evidence="1 2">
    <name type="scientific">Antrodiella citrinella</name>
    <dbReference type="NCBI Taxonomy" id="2447956"/>
    <lineage>
        <taxon>Eukaryota</taxon>
        <taxon>Fungi</taxon>
        <taxon>Dikarya</taxon>
        <taxon>Basidiomycota</taxon>
        <taxon>Agaricomycotina</taxon>
        <taxon>Agaricomycetes</taxon>
        <taxon>Polyporales</taxon>
        <taxon>Steccherinaceae</taxon>
        <taxon>Antrodiella</taxon>
    </lineage>
</organism>
<dbReference type="Proteomes" id="UP000308730">
    <property type="component" value="Unassembled WGS sequence"/>
</dbReference>
<dbReference type="AlphaFoldDB" id="A0A4S4MQ35"/>
<sequence>MASSSSSNLIPGPASDELDTPLVAELIYDYKKSGGSLKRTTQPIASVSFSSLVGQTSGDIQGLEIPSNTLNTVYAGAEQMAYFRVDSSYMQDFIINYHLTEPRRERLIIVVRPTLEDSPNSSPIDVEGLTAMLDSPPTALPARQNLRDPLTLDHITEMSLADVVKIADDKVSIRVDAATLVAFMRSMERKGQSIFSIQIKAADEGDAQELREMFMRGAMALKAHSVTLQELRDDPSDLWLKLLFFAHDMRRLNQQNKNTLQQVKAVKADYNQQFYISEVYFGDATQRLLEFPGPAGLTFADTLLTLKSKFEDSTDVICTGHTIFPLLIQFFGIPRDFAKSDTFNRKFKVFEEAGLKEQK</sequence>
<evidence type="ECO:0000313" key="1">
    <source>
        <dbReference type="EMBL" id="THH27378.1"/>
    </source>
</evidence>
<gene>
    <name evidence="1" type="ORF">EUX98_g6805</name>
</gene>
<proteinExistence type="predicted"/>